<evidence type="ECO:0000256" key="5">
    <source>
        <dbReference type="ARBA" id="ARBA00015611"/>
    </source>
</evidence>
<dbReference type="GO" id="GO:0006508">
    <property type="term" value="P:proteolysis"/>
    <property type="evidence" value="ECO:0007669"/>
    <property type="project" value="UniProtKB-KW"/>
</dbReference>
<dbReference type="OrthoDB" id="100605at2"/>
<dbReference type="Gene3D" id="1.10.390.10">
    <property type="entry name" value="Neutral Protease Domain 2"/>
    <property type="match status" value="1"/>
</dbReference>
<evidence type="ECO:0000256" key="12">
    <source>
        <dbReference type="ARBA" id="ARBA00029811"/>
    </source>
</evidence>
<dbReference type="GO" id="GO:0008270">
    <property type="term" value="F:zinc ion binding"/>
    <property type="evidence" value="ECO:0007669"/>
    <property type="project" value="InterPro"/>
</dbReference>
<dbReference type="RefSeq" id="WP_121438146.1">
    <property type="nucleotide sequence ID" value="NZ_RBWU01000008.1"/>
</dbReference>
<protein>
    <recommendedName>
        <fullName evidence="5">Aminopeptidase N</fullName>
        <ecNumber evidence="4">3.4.11.2</ecNumber>
    </recommendedName>
    <alternativeName>
        <fullName evidence="12">Alanine aminopeptidase</fullName>
    </alternativeName>
    <alternativeName>
        <fullName evidence="13">Lysyl aminopeptidase</fullName>
    </alternativeName>
</protein>
<dbReference type="FunFam" id="1.10.390.10:FF:000004">
    <property type="entry name" value="Aminopeptidase N"/>
    <property type="match status" value="1"/>
</dbReference>
<evidence type="ECO:0000256" key="2">
    <source>
        <dbReference type="ARBA" id="ARBA00001947"/>
    </source>
</evidence>
<dbReference type="Proteomes" id="UP000274601">
    <property type="component" value="Unassembled WGS sequence"/>
</dbReference>
<keyword evidence="10" id="KW-0862">Zinc</keyword>
<keyword evidence="8" id="KW-0479">Metal-binding</keyword>
<accession>A0A495Q9Q8</accession>
<dbReference type="InterPro" id="IPR024571">
    <property type="entry name" value="ERAP1-like_C_dom"/>
</dbReference>
<dbReference type="GO" id="GO:0016285">
    <property type="term" value="F:alanyl aminopeptidase activity"/>
    <property type="evidence" value="ECO:0007669"/>
    <property type="project" value="UniProtKB-EC"/>
</dbReference>
<comment type="similarity">
    <text evidence="3">Belongs to the peptidase M1 family.</text>
</comment>
<keyword evidence="11" id="KW-0482">Metalloprotease</keyword>
<dbReference type="Pfam" id="PF11838">
    <property type="entry name" value="ERAP1_C"/>
    <property type="match status" value="1"/>
</dbReference>
<dbReference type="InterPro" id="IPR042097">
    <property type="entry name" value="Aminopeptidase_N-like_N_sf"/>
</dbReference>
<dbReference type="PANTHER" id="PTHR11533:SF174">
    <property type="entry name" value="PUROMYCIN-SENSITIVE AMINOPEPTIDASE-RELATED"/>
    <property type="match status" value="1"/>
</dbReference>
<evidence type="ECO:0000256" key="9">
    <source>
        <dbReference type="ARBA" id="ARBA00022801"/>
    </source>
</evidence>
<dbReference type="GO" id="GO:0043171">
    <property type="term" value="P:peptide catabolic process"/>
    <property type="evidence" value="ECO:0007669"/>
    <property type="project" value="TreeGrafter"/>
</dbReference>
<evidence type="ECO:0000256" key="11">
    <source>
        <dbReference type="ARBA" id="ARBA00023049"/>
    </source>
</evidence>
<evidence type="ECO:0000313" key="17">
    <source>
        <dbReference type="EMBL" id="RKS68230.1"/>
    </source>
</evidence>
<evidence type="ECO:0000256" key="8">
    <source>
        <dbReference type="ARBA" id="ARBA00022723"/>
    </source>
</evidence>
<dbReference type="InterPro" id="IPR027268">
    <property type="entry name" value="Peptidase_M4/M1_CTD_sf"/>
</dbReference>
<dbReference type="Gene3D" id="2.60.40.1730">
    <property type="entry name" value="tricorn interacting facor f3 domain"/>
    <property type="match status" value="1"/>
</dbReference>
<evidence type="ECO:0000256" key="7">
    <source>
        <dbReference type="ARBA" id="ARBA00022670"/>
    </source>
</evidence>
<dbReference type="SUPFAM" id="SSF63737">
    <property type="entry name" value="Leukotriene A4 hydrolase N-terminal domain"/>
    <property type="match status" value="1"/>
</dbReference>
<evidence type="ECO:0000256" key="13">
    <source>
        <dbReference type="ARBA" id="ARBA00031533"/>
    </source>
</evidence>
<keyword evidence="6 17" id="KW-0031">Aminopeptidase</keyword>
<feature type="domain" description="ERAP1-like C-terminal" evidence="15">
    <location>
        <begin position="519"/>
        <end position="833"/>
    </location>
</feature>
<dbReference type="CDD" id="cd09602">
    <property type="entry name" value="M1_APN"/>
    <property type="match status" value="1"/>
</dbReference>
<dbReference type="Pfam" id="PF17900">
    <property type="entry name" value="Peptidase_M1_N"/>
    <property type="match status" value="1"/>
</dbReference>
<dbReference type="PRINTS" id="PR00756">
    <property type="entry name" value="ALADIPTASE"/>
</dbReference>
<keyword evidence="9" id="KW-0378">Hydrolase</keyword>
<dbReference type="GO" id="GO:0070006">
    <property type="term" value="F:metalloaminopeptidase activity"/>
    <property type="evidence" value="ECO:0007669"/>
    <property type="project" value="TreeGrafter"/>
</dbReference>
<sequence>MTANLTRDEAIARSRMLEVESYTVEIDLTRGEDRFGSETVMRFRCSEPSKETFADLVAEHVHEVTLNGTPLGSSAYDIERGRLTLAGLTEFNELRVVADCAYSASGEGLHRMVDPMDGEAYLHTQLQTADAQRVFACFDQPDLKATFDLTVLAPEHWQVVSNTSADGFGTGGRWHFPPHEPLPTYLMTIVAGPFYMLRREHDGIPLGLYCRKSLSPHLDAEADELFEVTVQGLDFLQREFCFPYPFKKYDQLFVPGLKVGAMENPACVTYYENFLFRSQVTDAEREARASVMLHEMSHMWFGDLVTMKWWDGLWLNESFATYLGTTAQAAATRWGEDVWATFVDADKGWAYDQDQRPTTHPIAAAIPDVHSADVNFDGITYSKGAAVLKLLGAWVGHDCFLAGVRNYFTRFAWKNTELRDFLGVLEEASGRDLSQWSKEWLETAGVNTLRIEFKTDEDGCFTDIMVLQEGDVLRSHPLAIGLYERQGDRLVRRRRIETDVTGERTSVEALVGAARPDLLLLNDDDLTYAKVRLDAHSVRTLLDGGIGRLPSALPRALCRAALWDLTRDGELPAHEYVRHIITELPTLTDIGVTESLLRQAAFVVHRYVSDERRAGIRAELGTALRDLATQAEPGGDHQLAYVKALAEVVAAGDELAFLRSLLDQEEKLPGLTVGADLRWTLLAALAGCGAADEPEIAAELAADPTESGEQAAAACRAALPTAEAKAAAWAAIAGGALAGTALRTLIAGFTGAATRGGPQRDLLEPYATRYFDEIEGIWAGRSPGVARQFVKGCYPALFASEWVLKLTQERADAADTPDSLRRLLLEGADDVRRTLRVRAATVAV</sequence>
<comment type="cofactor">
    <cofactor evidence="2">
        <name>Zn(2+)</name>
        <dbReference type="ChEBI" id="CHEBI:29105"/>
    </cofactor>
</comment>
<evidence type="ECO:0000256" key="6">
    <source>
        <dbReference type="ARBA" id="ARBA00022438"/>
    </source>
</evidence>
<dbReference type="GO" id="GO:0005615">
    <property type="term" value="C:extracellular space"/>
    <property type="evidence" value="ECO:0007669"/>
    <property type="project" value="TreeGrafter"/>
</dbReference>
<reference evidence="17 18" key="1">
    <citation type="submission" date="2018-10" db="EMBL/GenBank/DDBJ databases">
        <title>Genomic Encyclopedia of Archaeal and Bacterial Type Strains, Phase II (KMG-II): from individual species to whole genera.</title>
        <authorList>
            <person name="Goeker M."/>
        </authorList>
    </citation>
    <scope>NUCLEOTIDE SEQUENCE [LARGE SCALE GENOMIC DNA]</scope>
    <source>
        <strain evidence="17 18">DSM 43383</strain>
    </source>
</reference>
<dbReference type="InterPro" id="IPR014782">
    <property type="entry name" value="Peptidase_M1_dom"/>
</dbReference>
<dbReference type="AlphaFoldDB" id="A0A495Q9Q8"/>
<proteinExistence type="inferred from homology"/>
<feature type="domain" description="Peptidase M1 membrane alanine aminopeptidase" evidence="14">
    <location>
        <begin position="226"/>
        <end position="440"/>
    </location>
</feature>
<comment type="caution">
    <text evidence="17">The sequence shown here is derived from an EMBL/GenBank/DDBJ whole genome shotgun (WGS) entry which is preliminary data.</text>
</comment>
<dbReference type="NCBIfam" id="TIGR02412">
    <property type="entry name" value="pepN_strep_liv"/>
    <property type="match status" value="1"/>
</dbReference>
<dbReference type="FunFam" id="2.60.40.1730:FF:000010">
    <property type="entry name" value="Putative aminopeptidase N"/>
    <property type="match status" value="1"/>
</dbReference>
<dbReference type="GO" id="GO:0016020">
    <property type="term" value="C:membrane"/>
    <property type="evidence" value="ECO:0007669"/>
    <property type="project" value="TreeGrafter"/>
</dbReference>
<dbReference type="InterPro" id="IPR050344">
    <property type="entry name" value="Peptidase_M1_aminopeptidases"/>
</dbReference>
<dbReference type="GO" id="GO:0042277">
    <property type="term" value="F:peptide binding"/>
    <property type="evidence" value="ECO:0007669"/>
    <property type="project" value="TreeGrafter"/>
</dbReference>
<dbReference type="Pfam" id="PF01433">
    <property type="entry name" value="Peptidase_M1"/>
    <property type="match status" value="1"/>
</dbReference>
<evidence type="ECO:0000256" key="3">
    <source>
        <dbReference type="ARBA" id="ARBA00010136"/>
    </source>
</evidence>
<name>A0A495Q9Q8_9ACTN</name>
<gene>
    <name evidence="17" type="ORF">BZB76_6484</name>
</gene>
<dbReference type="EMBL" id="RBWU01000008">
    <property type="protein sequence ID" value="RKS68230.1"/>
    <property type="molecule type" value="Genomic_DNA"/>
</dbReference>
<evidence type="ECO:0000256" key="4">
    <source>
        <dbReference type="ARBA" id="ARBA00012564"/>
    </source>
</evidence>
<dbReference type="GO" id="GO:0005737">
    <property type="term" value="C:cytoplasm"/>
    <property type="evidence" value="ECO:0007669"/>
    <property type="project" value="TreeGrafter"/>
</dbReference>
<evidence type="ECO:0000259" key="16">
    <source>
        <dbReference type="Pfam" id="PF17900"/>
    </source>
</evidence>
<evidence type="ECO:0000256" key="10">
    <source>
        <dbReference type="ARBA" id="ARBA00022833"/>
    </source>
</evidence>
<feature type="domain" description="Aminopeptidase N-like N-terminal" evidence="16">
    <location>
        <begin position="118"/>
        <end position="186"/>
    </location>
</feature>
<comment type="catalytic activity">
    <reaction evidence="1">
        <text>Release of an N-terminal amino acid, Xaa-|-Yaa- from a peptide, amide or arylamide. Xaa is preferably Ala, but may be most amino acids including Pro (slow action). When a terminal hydrophobic residue is followed by a prolyl residue, the two may be released as an intact Xaa-Pro dipeptide.</text>
        <dbReference type="EC" id="3.4.11.2"/>
    </reaction>
</comment>
<dbReference type="PANTHER" id="PTHR11533">
    <property type="entry name" value="PROTEASE M1 ZINC METALLOPROTEASE"/>
    <property type="match status" value="1"/>
</dbReference>
<dbReference type="InterPro" id="IPR012778">
    <property type="entry name" value="Pept_M1_aminopeptidase"/>
</dbReference>
<keyword evidence="7" id="KW-0645">Protease</keyword>
<organism evidence="17 18">
    <name type="scientific">Actinomadura pelletieri DSM 43383</name>
    <dbReference type="NCBI Taxonomy" id="1120940"/>
    <lineage>
        <taxon>Bacteria</taxon>
        <taxon>Bacillati</taxon>
        <taxon>Actinomycetota</taxon>
        <taxon>Actinomycetes</taxon>
        <taxon>Streptosporangiales</taxon>
        <taxon>Thermomonosporaceae</taxon>
        <taxon>Actinomadura</taxon>
    </lineage>
</organism>
<keyword evidence="18" id="KW-1185">Reference proteome</keyword>
<dbReference type="InterPro" id="IPR001930">
    <property type="entry name" value="Peptidase_M1"/>
</dbReference>
<dbReference type="InterPro" id="IPR045357">
    <property type="entry name" value="Aminopeptidase_N-like_N"/>
</dbReference>
<dbReference type="EC" id="3.4.11.2" evidence="4"/>
<evidence type="ECO:0000259" key="15">
    <source>
        <dbReference type="Pfam" id="PF11838"/>
    </source>
</evidence>
<evidence type="ECO:0000259" key="14">
    <source>
        <dbReference type="Pfam" id="PF01433"/>
    </source>
</evidence>
<evidence type="ECO:0000313" key="18">
    <source>
        <dbReference type="Proteomes" id="UP000274601"/>
    </source>
</evidence>
<dbReference type="SUPFAM" id="SSF55486">
    <property type="entry name" value="Metalloproteases ('zincins'), catalytic domain"/>
    <property type="match status" value="1"/>
</dbReference>
<evidence type="ECO:0000256" key="1">
    <source>
        <dbReference type="ARBA" id="ARBA00000098"/>
    </source>
</evidence>